<evidence type="ECO:0000313" key="2">
    <source>
        <dbReference type="EMBL" id="PKR78487.1"/>
    </source>
</evidence>
<dbReference type="OrthoDB" id="1649074at2"/>
<dbReference type="Proteomes" id="UP000243524">
    <property type="component" value="Unassembled WGS sequence"/>
</dbReference>
<protein>
    <recommendedName>
        <fullName evidence="1">UPF0223 protein CEY16_01650</fullName>
    </recommendedName>
</protein>
<name>A0A2I0QVX4_9BACI</name>
<dbReference type="RefSeq" id="WP_101330231.1">
    <property type="nucleotide sequence ID" value="NZ_PJNH01000001.1"/>
</dbReference>
<gene>
    <name evidence="2" type="ORF">CEY16_01650</name>
</gene>
<organism evidence="2 3">
    <name type="scientific">Halalkalibacillus sediminis</name>
    <dbReference type="NCBI Taxonomy" id="2018042"/>
    <lineage>
        <taxon>Bacteria</taxon>
        <taxon>Bacillati</taxon>
        <taxon>Bacillota</taxon>
        <taxon>Bacilli</taxon>
        <taxon>Bacillales</taxon>
        <taxon>Bacillaceae</taxon>
        <taxon>Halalkalibacillus</taxon>
    </lineage>
</organism>
<dbReference type="EMBL" id="PJNH01000001">
    <property type="protein sequence ID" value="PKR78487.1"/>
    <property type="molecule type" value="Genomic_DNA"/>
</dbReference>
<proteinExistence type="inferred from homology"/>
<dbReference type="HAMAP" id="MF_01041">
    <property type="entry name" value="UPF0223"/>
    <property type="match status" value="1"/>
</dbReference>
<evidence type="ECO:0000256" key="1">
    <source>
        <dbReference type="HAMAP-Rule" id="MF_01041"/>
    </source>
</evidence>
<dbReference type="NCBIfam" id="NF003353">
    <property type="entry name" value="PRK04387.1"/>
    <property type="match status" value="1"/>
</dbReference>
<dbReference type="Pfam" id="PF05256">
    <property type="entry name" value="UPF0223"/>
    <property type="match status" value="1"/>
</dbReference>
<dbReference type="InterPro" id="IPR023324">
    <property type="entry name" value="BH2638-like_sf"/>
</dbReference>
<dbReference type="AlphaFoldDB" id="A0A2I0QVX4"/>
<reference evidence="2 3" key="1">
    <citation type="submission" date="2017-06" db="EMBL/GenBank/DDBJ databases">
        <title>the draft geome sequence of Illustriluteabacillus marina B3227.</title>
        <authorList>
            <person name="He R.-H."/>
            <person name="Du Z.-J."/>
        </authorList>
    </citation>
    <scope>NUCLEOTIDE SEQUENCE [LARGE SCALE GENOMIC DNA]</scope>
    <source>
        <strain evidence="2 3">B3227</strain>
    </source>
</reference>
<dbReference type="SUPFAM" id="SSF158504">
    <property type="entry name" value="BH2638-like"/>
    <property type="match status" value="1"/>
</dbReference>
<comment type="caution">
    <text evidence="2">The sequence shown here is derived from an EMBL/GenBank/DDBJ whole genome shotgun (WGS) entry which is preliminary data.</text>
</comment>
<sequence>MEYNYPLDMEWSKEEMMEVIDFYQIVERAYESKAKKEEIMEKYNKFKKIVPSKSEEKTLCKDFEKQSGYVPYRVVQAAKKDENNDFIIMKK</sequence>
<comment type="similarity">
    <text evidence="1">Belongs to the UPF0223 family.</text>
</comment>
<keyword evidence="3" id="KW-1185">Reference proteome</keyword>
<evidence type="ECO:0000313" key="3">
    <source>
        <dbReference type="Proteomes" id="UP000243524"/>
    </source>
</evidence>
<accession>A0A2I0QVX4</accession>
<dbReference type="Gene3D" id="1.10.220.80">
    <property type="entry name" value="BH2638-like"/>
    <property type="match status" value="1"/>
</dbReference>
<dbReference type="PIRSF" id="PIRSF037260">
    <property type="entry name" value="UPF0223"/>
    <property type="match status" value="1"/>
</dbReference>
<dbReference type="InterPro" id="IPR007920">
    <property type="entry name" value="UPF0223"/>
</dbReference>